<sequence>MIKILKLIVEIINELHDILVDFFGGFEMKFNDKQLHFIIIGIIGIFIYFVVNKLFKDISKYSIAVISFIYTVTVLVVIVFGIEIGQKITNRGNMEFADIVAGLWGFATFFAGYIVIYGAVLLIKKGIKKIHRKNIEERTTEEID</sequence>
<name>A0A2T0BGN6_9CLOT</name>
<keyword evidence="3" id="KW-1185">Reference proteome</keyword>
<proteinExistence type="predicted"/>
<organism evidence="2 3">
    <name type="scientific">Clostridium vincentii</name>
    <dbReference type="NCBI Taxonomy" id="52704"/>
    <lineage>
        <taxon>Bacteria</taxon>
        <taxon>Bacillati</taxon>
        <taxon>Bacillota</taxon>
        <taxon>Clostridia</taxon>
        <taxon>Eubacteriales</taxon>
        <taxon>Clostridiaceae</taxon>
        <taxon>Clostridium</taxon>
    </lineage>
</organism>
<feature type="transmembrane region" description="Helical" evidence="1">
    <location>
        <begin position="63"/>
        <end position="82"/>
    </location>
</feature>
<dbReference type="RefSeq" id="WP_106059311.1">
    <property type="nucleotide sequence ID" value="NZ_PVXQ01000010.1"/>
</dbReference>
<keyword evidence="1" id="KW-0812">Transmembrane</keyword>
<reference evidence="2 3" key="1">
    <citation type="submission" date="2018-03" db="EMBL/GenBank/DDBJ databases">
        <title>Genome sequence of Clostridium vincentii DSM 10228.</title>
        <authorList>
            <person name="Poehlein A."/>
            <person name="Daniel R."/>
        </authorList>
    </citation>
    <scope>NUCLEOTIDE SEQUENCE [LARGE SCALE GENOMIC DNA]</scope>
    <source>
        <strain evidence="2 3">DSM 10228</strain>
    </source>
</reference>
<evidence type="ECO:0000313" key="3">
    <source>
        <dbReference type="Proteomes" id="UP000239471"/>
    </source>
</evidence>
<accession>A0A2T0BGN6</accession>
<comment type="caution">
    <text evidence="2">The sequence shown here is derived from an EMBL/GenBank/DDBJ whole genome shotgun (WGS) entry which is preliminary data.</text>
</comment>
<keyword evidence="1" id="KW-0472">Membrane</keyword>
<evidence type="ECO:0000256" key="1">
    <source>
        <dbReference type="SAM" id="Phobius"/>
    </source>
</evidence>
<dbReference type="OrthoDB" id="2868470at2"/>
<gene>
    <name evidence="2" type="ORF">CLVI_13200</name>
</gene>
<dbReference type="AlphaFoldDB" id="A0A2T0BGN6"/>
<feature type="transmembrane region" description="Helical" evidence="1">
    <location>
        <begin position="102"/>
        <end position="123"/>
    </location>
</feature>
<evidence type="ECO:0000313" key="2">
    <source>
        <dbReference type="EMBL" id="PRR83071.1"/>
    </source>
</evidence>
<dbReference type="Proteomes" id="UP000239471">
    <property type="component" value="Unassembled WGS sequence"/>
</dbReference>
<feature type="transmembrane region" description="Helical" evidence="1">
    <location>
        <begin position="34"/>
        <end position="51"/>
    </location>
</feature>
<keyword evidence="1" id="KW-1133">Transmembrane helix</keyword>
<protein>
    <submittedName>
        <fullName evidence="2">Uncharacterized protein</fullName>
    </submittedName>
</protein>
<dbReference type="EMBL" id="PVXQ01000010">
    <property type="protein sequence ID" value="PRR83071.1"/>
    <property type="molecule type" value="Genomic_DNA"/>
</dbReference>